<dbReference type="InterPro" id="IPR009040">
    <property type="entry name" value="Ferritin-like_diiron"/>
</dbReference>
<evidence type="ECO:0000313" key="3">
    <source>
        <dbReference type="EMBL" id="MBU5678027.1"/>
    </source>
</evidence>
<keyword evidence="4" id="KW-1185">Reference proteome</keyword>
<reference evidence="3 4" key="1">
    <citation type="submission" date="2021-06" db="EMBL/GenBank/DDBJ databases">
        <authorList>
            <person name="Sun Q."/>
            <person name="Li D."/>
        </authorList>
    </citation>
    <scope>NUCLEOTIDE SEQUENCE [LARGE SCALE GENOMIC DNA]</scope>
    <source>
        <strain evidence="3 4">MSJ-5</strain>
    </source>
</reference>
<evidence type="ECO:0000259" key="2">
    <source>
        <dbReference type="PROSITE" id="PS50905"/>
    </source>
</evidence>
<dbReference type="InterPro" id="IPR003251">
    <property type="entry name" value="Rr_diiron-bd_dom"/>
</dbReference>
<sequence>MDIKGSKTEKNLWTAFSGESQARNKYIYFAKVAENEGYNNVASVFERTANQEEEHARVILTFLDGIKDTKSNLKRSIQTENYEADTMYKEYEKVALEEGFTEIAAFFREVAKIEKEHERKLSQLLKDILDK</sequence>
<evidence type="ECO:0000313" key="4">
    <source>
        <dbReference type="Proteomes" id="UP000779508"/>
    </source>
</evidence>
<organism evidence="3 4">
    <name type="scientific">Alkaliphilus flagellatus</name>
    <dbReference type="NCBI Taxonomy" id="2841507"/>
    <lineage>
        <taxon>Bacteria</taxon>
        <taxon>Bacillati</taxon>
        <taxon>Bacillota</taxon>
        <taxon>Clostridia</taxon>
        <taxon>Peptostreptococcales</taxon>
        <taxon>Natronincolaceae</taxon>
        <taxon>Alkaliphilus</taxon>
    </lineage>
</organism>
<dbReference type="EMBL" id="JAHLQK010000007">
    <property type="protein sequence ID" value="MBU5678027.1"/>
    <property type="molecule type" value="Genomic_DNA"/>
</dbReference>
<name>A0ABS6G6B6_9FIRM</name>
<dbReference type="PANTHER" id="PTHR43865">
    <property type="entry name" value="RUBRERYTHRIN-RELATED"/>
    <property type="match status" value="1"/>
</dbReference>
<protein>
    <submittedName>
        <fullName evidence="3">Rubrerythrin family protein</fullName>
    </submittedName>
</protein>
<dbReference type="CDD" id="cd01041">
    <property type="entry name" value="Rubrerythrin"/>
    <property type="match status" value="1"/>
</dbReference>
<evidence type="ECO:0000256" key="1">
    <source>
        <dbReference type="ARBA" id="ARBA00001965"/>
    </source>
</evidence>
<gene>
    <name evidence="3" type="ORF">KQI88_16530</name>
</gene>
<dbReference type="Pfam" id="PF02915">
    <property type="entry name" value="Rubrerythrin"/>
    <property type="match status" value="1"/>
</dbReference>
<proteinExistence type="predicted"/>
<comment type="cofactor">
    <cofactor evidence="1">
        <name>Fe(3+)</name>
        <dbReference type="ChEBI" id="CHEBI:29034"/>
    </cofactor>
</comment>
<dbReference type="RefSeq" id="WP_216419273.1">
    <property type="nucleotide sequence ID" value="NZ_JAHLQK010000007.1"/>
</dbReference>
<dbReference type="PANTHER" id="PTHR43865:SF1">
    <property type="entry name" value="RUBRERYTHRIN-RELATED"/>
    <property type="match status" value="1"/>
</dbReference>
<accession>A0ABS6G6B6</accession>
<feature type="domain" description="Ferritin-like diiron" evidence="2">
    <location>
        <begin position="2"/>
        <end position="131"/>
    </location>
</feature>
<dbReference type="PROSITE" id="PS50905">
    <property type="entry name" value="FERRITIN_LIKE"/>
    <property type="match status" value="1"/>
</dbReference>
<dbReference type="Proteomes" id="UP000779508">
    <property type="component" value="Unassembled WGS sequence"/>
</dbReference>
<dbReference type="InterPro" id="IPR052364">
    <property type="entry name" value="Rubrerythrin"/>
</dbReference>
<comment type="caution">
    <text evidence="3">The sequence shown here is derived from an EMBL/GenBank/DDBJ whole genome shotgun (WGS) entry which is preliminary data.</text>
</comment>